<keyword evidence="5" id="KW-1185">Reference proteome</keyword>
<evidence type="ECO:0000256" key="2">
    <source>
        <dbReference type="PROSITE-ProRule" id="PRU00335"/>
    </source>
</evidence>
<dbReference type="InterPro" id="IPR001647">
    <property type="entry name" value="HTH_TetR"/>
</dbReference>
<dbReference type="InterPro" id="IPR036271">
    <property type="entry name" value="Tet_transcr_reg_TetR-rel_C_sf"/>
</dbReference>
<dbReference type="InterPro" id="IPR039536">
    <property type="entry name" value="TetR_C_Proteobacteria"/>
</dbReference>
<reference evidence="5" key="1">
    <citation type="journal article" date="2019" name="Int. J. Syst. Evol. Microbiol.">
        <title>The Global Catalogue of Microorganisms (GCM) 10K type strain sequencing project: providing services to taxonomists for standard genome sequencing and annotation.</title>
        <authorList>
            <consortium name="The Broad Institute Genomics Platform"/>
            <consortium name="The Broad Institute Genome Sequencing Center for Infectious Disease"/>
            <person name="Wu L."/>
            <person name="Ma J."/>
        </authorList>
    </citation>
    <scope>NUCLEOTIDE SEQUENCE [LARGE SCALE GENOMIC DNA]</scope>
    <source>
        <strain evidence="5">CCUG 56029</strain>
    </source>
</reference>
<dbReference type="Pfam" id="PF00440">
    <property type="entry name" value="TetR_N"/>
    <property type="match status" value="1"/>
</dbReference>
<evidence type="ECO:0000313" key="5">
    <source>
        <dbReference type="Proteomes" id="UP001597213"/>
    </source>
</evidence>
<dbReference type="InterPro" id="IPR050109">
    <property type="entry name" value="HTH-type_TetR-like_transc_reg"/>
</dbReference>
<feature type="DNA-binding region" description="H-T-H motif" evidence="2">
    <location>
        <begin position="33"/>
        <end position="52"/>
    </location>
</feature>
<dbReference type="EMBL" id="JBHUEN010000053">
    <property type="protein sequence ID" value="MFD1883738.1"/>
    <property type="molecule type" value="Genomic_DNA"/>
</dbReference>
<evidence type="ECO:0000313" key="4">
    <source>
        <dbReference type="EMBL" id="MFD1883738.1"/>
    </source>
</evidence>
<dbReference type="Pfam" id="PF14246">
    <property type="entry name" value="TetR_C_7"/>
    <property type="match status" value="1"/>
</dbReference>
<dbReference type="SUPFAM" id="SSF48498">
    <property type="entry name" value="Tetracyclin repressor-like, C-terminal domain"/>
    <property type="match status" value="1"/>
</dbReference>
<sequence length="222" mass="24726">MRDEAPVNRGRKFQQVIHGARRVFLRDGFEGASVDEIARVAGVSKATLYSYFPDKRLMFLHVFREELANCFADSSMLLTIEAPPEVILPAVMRLVADHITSDQGVSIYRVCIGEAARFPEIAKAYHDAGPKRLCRHLACYLQGAVDRGELIIPDVEIAAAQLLELAAIEIRNTANFQGPTRVNPERMEEICRAGMQMFMSCYGAANAMRHPPSRFQGQSGRS</sequence>
<comment type="caution">
    <text evidence="4">The sequence shown here is derived from an EMBL/GenBank/DDBJ whole genome shotgun (WGS) entry which is preliminary data.</text>
</comment>
<organism evidence="4 5">
    <name type="scientific">Paracoccus pacificus</name>
    <dbReference type="NCBI Taxonomy" id="1463598"/>
    <lineage>
        <taxon>Bacteria</taxon>
        <taxon>Pseudomonadati</taxon>
        <taxon>Pseudomonadota</taxon>
        <taxon>Alphaproteobacteria</taxon>
        <taxon>Rhodobacterales</taxon>
        <taxon>Paracoccaceae</taxon>
        <taxon>Paracoccus</taxon>
    </lineage>
</organism>
<dbReference type="Gene3D" id="1.10.10.60">
    <property type="entry name" value="Homeodomain-like"/>
    <property type="match status" value="1"/>
</dbReference>
<evidence type="ECO:0000259" key="3">
    <source>
        <dbReference type="PROSITE" id="PS50977"/>
    </source>
</evidence>
<dbReference type="RefSeq" id="WP_379145314.1">
    <property type="nucleotide sequence ID" value="NZ_JBHUEN010000053.1"/>
</dbReference>
<keyword evidence="1 2" id="KW-0238">DNA-binding</keyword>
<dbReference type="InterPro" id="IPR009057">
    <property type="entry name" value="Homeodomain-like_sf"/>
</dbReference>
<feature type="domain" description="HTH tetR-type" evidence="3">
    <location>
        <begin position="10"/>
        <end position="70"/>
    </location>
</feature>
<dbReference type="PRINTS" id="PR00455">
    <property type="entry name" value="HTHTETR"/>
</dbReference>
<dbReference type="PROSITE" id="PS50977">
    <property type="entry name" value="HTH_TETR_2"/>
    <property type="match status" value="1"/>
</dbReference>
<dbReference type="Gene3D" id="1.10.357.10">
    <property type="entry name" value="Tetracycline Repressor, domain 2"/>
    <property type="match status" value="1"/>
</dbReference>
<dbReference type="Proteomes" id="UP001597213">
    <property type="component" value="Unassembled WGS sequence"/>
</dbReference>
<dbReference type="PROSITE" id="PS01081">
    <property type="entry name" value="HTH_TETR_1"/>
    <property type="match status" value="1"/>
</dbReference>
<dbReference type="InterPro" id="IPR023772">
    <property type="entry name" value="DNA-bd_HTH_TetR-type_CS"/>
</dbReference>
<dbReference type="PANTHER" id="PTHR30055:SF146">
    <property type="entry name" value="HTH-TYPE TRANSCRIPTIONAL DUAL REGULATOR CECR"/>
    <property type="match status" value="1"/>
</dbReference>
<protein>
    <submittedName>
        <fullName evidence="4">TetR/AcrR family transcriptional regulator</fullName>
    </submittedName>
</protein>
<gene>
    <name evidence="4" type="ORF">ACFSCT_18670</name>
</gene>
<dbReference type="PANTHER" id="PTHR30055">
    <property type="entry name" value="HTH-TYPE TRANSCRIPTIONAL REGULATOR RUTR"/>
    <property type="match status" value="1"/>
</dbReference>
<name>A0ABW4RC55_9RHOB</name>
<dbReference type="SUPFAM" id="SSF46689">
    <property type="entry name" value="Homeodomain-like"/>
    <property type="match status" value="1"/>
</dbReference>
<proteinExistence type="predicted"/>
<accession>A0ABW4RC55</accession>
<evidence type="ECO:0000256" key="1">
    <source>
        <dbReference type="ARBA" id="ARBA00023125"/>
    </source>
</evidence>